<proteinExistence type="predicted"/>
<reference evidence="1" key="1">
    <citation type="submission" date="2020-05" db="EMBL/GenBank/DDBJ databases">
        <title>Large-scale comparative analyses of tick genomes elucidate their genetic diversity and vector capacities.</title>
        <authorList>
            <person name="Jia N."/>
            <person name="Wang J."/>
            <person name="Shi W."/>
            <person name="Du L."/>
            <person name="Sun Y."/>
            <person name="Zhan W."/>
            <person name="Jiang J."/>
            <person name="Wang Q."/>
            <person name="Zhang B."/>
            <person name="Ji P."/>
            <person name="Sakyi L.B."/>
            <person name="Cui X."/>
            <person name="Yuan T."/>
            <person name="Jiang B."/>
            <person name="Yang W."/>
            <person name="Lam T.T.-Y."/>
            <person name="Chang Q."/>
            <person name="Ding S."/>
            <person name="Wang X."/>
            <person name="Zhu J."/>
            <person name="Ruan X."/>
            <person name="Zhao L."/>
            <person name="Wei J."/>
            <person name="Que T."/>
            <person name="Du C."/>
            <person name="Cheng J."/>
            <person name="Dai P."/>
            <person name="Han X."/>
            <person name="Huang E."/>
            <person name="Gao Y."/>
            <person name="Liu J."/>
            <person name="Shao H."/>
            <person name="Ye R."/>
            <person name="Li L."/>
            <person name="Wei W."/>
            <person name="Wang X."/>
            <person name="Wang C."/>
            <person name="Yang T."/>
            <person name="Huo Q."/>
            <person name="Li W."/>
            <person name="Guo W."/>
            <person name="Chen H."/>
            <person name="Zhou L."/>
            <person name="Ni X."/>
            <person name="Tian J."/>
            <person name="Zhou Y."/>
            <person name="Sheng Y."/>
            <person name="Liu T."/>
            <person name="Pan Y."/>
            <person name="Xia L."/>
            <person name="Li J."/>
            <person name="Zhao F."/>
            <person name="Cao W."/>
        </authorList>
    </citation>
    <scope>NUCLEOTIDE SEQUENCE</scope>
    <source>
        <strain evidence="1">Hyas-2018</strain>
    </source>
</reference>
<protein>
    <submittedName>
        <fullName evidence="1">Uncharacterized protein</fullName>
    </submittedName>
</protein>
<organism evidence="1 2">
    <name type="scientific">Hyalomma asiaticum</name>
    <name type="common">Tick</name>
    <dbReference type="NCBI Taxonomy" id="266040"/>
    <lineage>
        <taxon>Eukaryota</taxon>
        <taxon>Metazoa</taxon>
        <taxon>Ecdysozoa</taxon>
        <taxon>Arthropoda</taxon>
        <taxon>Chelicerata</taxon>
        <taxon>Arachnida</taxon>
        <taxon>Acari</taxon>
        <taxon>Parasitiformes</taxon>
        <taxon>Ixodida</taxon>
        <taxon>Ixodoidea</taxon>
        <taxon>Ixodidae</taxon>
        <taxon>Hyalomminae</taxon>
        <taxon>Hyalomma</taxon>
    </lineage>
</organism>
<name>A0ACB7S4L8_HYAAI</name>
<comment type="caution">
    <text evidence="1">The sequence shown here is derived from an EMBL/GenBank/DDBJ whole genome shotgun (WGS) entry which is preliminary data.</text>
</comment>
<sequence>MKEGAGALLLQRREEPKEEPGANDGVDWKGFLIGDANFKERLVWLIVISAECHEGLMRIELRFNGSFLGLVYSTGYAHDPDCVYVNGSGAPTYTFDVRANRCGTLGRSDLLVRGHQLWNSLTVQYDRQIEDSADERFRVTCEYAFDYWKTVSFPLLNVE</sequence>
<keyword evidence="2" id="KW-1185">Reference proteome</keyword>
<evidence type="ECO:0000313" key="1">
    <source>
        <dbReference type="EMBL" id="KAH6929680.1"/>
    </source>
</evidence>
<evidence type="ECO:0000313" key="2">
    <source>
        <dbReference type="Proteomes" id="UP000821845"/>
    </source>
</evidence>
<dbReference type="EMBL" id="CM023485">
    <property type="protein sequence ID" value="KAH6929680.1"/>
    <property type="molecule type" value="Genomic_DNA"/>
</dbReference>
<dbReference type="Proteomes" id="UP000821845">
    <property type="component" value="Chromosome 5"/>
</dbReference>
<accession>A0ACB7S4L8</accession>
<gene>
    <name evidence="1" type="ORF">HPB50_004738</name>
</gene>